<dbReference type="InterPro" id="IPR052523">
    <property type="entry name" value="Trichothecene_AcTrans"/>
</dbReference>
<dbReference type="RefSeq" id="XP_026608824.1">
    <property type="nucleotide sequence ID" value="XM_026742979.1"/>
</dbReference>
<accession>A0A3D8T5D1</accession>
<evidence type="ECO:0000313" key="2">
    <source>
        <dbReference type="EMBL" id="RDW93641.1"/>
    </source>
</evidence>
<dbReference type="PANTHER" id="PTHR42791">
    <property type="entry name" value="GNAT FAMILY ACETYLTRANSFERASE"/>
    <property type="match status" value="1"/>
</dbReference>
<evidence type="ECO:0000313" key="3">
    <source>
        <dbReference type="Proteomes" id="UP000256690"/>
    </source>
</evidence>
<evidence type="ECO:0000259" key="1">
    <source>
        <dbReference type="PROSITE" id="PS51186"/>
    </source>
</evidence>
<comment type="caution">
    <text evidence="2">The sequence shown here is derived from an EMBL/GenBank/DDBJ whole genome shotgun (WGS) entry which is preliminary data.</text>
</comment>
<organism evidence="2 3">
    <name type="scientific">Aspergillus mulundensis</name>
    <dbReference type="NCBI Taxonomy" id="1810919"/>
    <lineage>
        <taxon>Eukaryota</taxon>
        <taxon>Fungi</taxon>
        <taxon>Dikarya</taxon>
        <taxon>Ascomycota</taxon>
        <taxon>Pezizomycotina</taxon>
        <taxon>Eurotiomycetes</taxon>
        <taxon>Eurotiomycetidae</taxon>
        <taxon>Eurotiales</taxon>
        <taxon>Aspergillaceae</taxon>
        <taxon>Aspergillus</taxon>
        <taxon>Aspergillus subgen. Nidulantes</taxon>
    </lineage>
</organism>
<dbReference type="PANTHER" id="PTHR42791:SF1">
    <property type="entry name" value="N-ACETYLTRANSFERASE DOMAIN-CONTAINING PROTEIN"/>
    <property type="match status" value="1"/>
</dbReference>
<dbReference type="EMBL" id="PVWQ01000001">
    <property type="protein sequence ID" value="RDW93641.1"/>
    <property type="molecule type" value="Genomic_DNA"/>
</dbReference>
<reference evidence="2 3" key="1">
    <citation type="journal article" date="2018" name="IMA Fungus">
        <title>IMA Genome-F 9: Draft genome sequence of Annulohypoxylon stygium, Aspergillus mulundensis, Berkeleyomyces basicola (syn. Thielaviopsis basicola), Ceratocystis smalleyi, two Cercospora beticola strains, Coleophoma cylindrospora, Fusarium fracticaudum, Phialophora cf. hyalina, and Morchella septimelata.</title>
        <authorList>
            <person name="Wingfield B.D."/>
            <person name="Bills G.F."/>
            <person name="Dong Y."/>
            <person name="Huang W."/>
            <person name="Nel W.J."/>
            <person name="Swalarsk-Parry B.S."/>
            <person name="Vaghefi N."/>
            <person name="Wilken P.M."/>
            <person name="An Z."/>
            <person name="de Beer Z.W."/>
            <person name="De Vos L."/>
            <person name="Chen L."/>
            <person name="Duong T.A."/>
            <person name="Gao Y."/>
            <person name="Hammerbacher A."/>
            <person name="Kikkert J.R."/>
            <person name="Li Y."/>
            <person name="Li H."/>
            <person name="Li K."/>
            <person name="Li Q."/>
            <person name="Liu X."/>
            <person name="Ma X."/>
            <person name="Naidoo K."/>
            <person name="Pethybridge S.J."/>
            <person name="Sun J."/>
            <person name="Steenkamp E.T."/>
            <person name="van der Nest M.A."/>
            <person name="van Wyk S."/>
            <person name="Wingfield M.J."/>
            <person name="Xiong C."/>
            <person name="Yue Q."/>
            <person name="Zhang X."/>
        </authorList>
    </citation>
    <scope>NUCLEOTIDE SEQUENCE [LARGE SCALE GENOMIC DNA]</scope>
    <source>
        <strain evidence="2 3">DSM 5745</strain>
    </source>
</reference>
<dbReference type="SUPFAM" id="SSF55729">
    <property type="entry name" value="Acyl-CoA N-acyltransferases (Nat)"/>
    <property type="match status" value="1"/>
</dbReference>
<dbReference type="GeneID" id="38111333"/>
<dbReference type="GO" id="GO:0016747">
    <property type="term" value="F:acyltransferase activity, transferring groups other than amino-acyl groups"/>
    <property type="evidence" value="ECO:0007669"/>
    <property type="project" value="InterPro"/>
</dbReference>
<gene>
    <name evidence="2" type="ORF">DSM5745_00963</name>
</gene>
<dbReference type="AlphaFoldDB" id="A0A3D8T5D1"/>
<dbReference type="Gene3D" id="3.40.630.30">
    <property type="match status" value="1"/>
</dbReference>
<proteinExistence type="predicted"/>
<dbReference type="PROSITE" id="PS51186">
    <property type="entry name" value="GNAT"/>
    <property type="match status" value="1"/>
</dbReference>
<dbReference type="InterPro" id="IPR000182">
    <property type="entry name" value="GNAT_dom"/>
</dbReference>
<dbReference type="Proteomes" id="UP000256690">
    <property type="component" value="Unassembled WGS sequence"/>
</dbReference>
<dbReference type="STRING" id="1810919.A0A3D8T5D1"/>
<dbReference type="OrthoDB" id="410198at2759"/>
<name>A0A3D8T5D1_9EURO</name>
<feature type="domain" description="N-acetyltransferase" evidence="1">
    <location>
        <begin position="68"/>
        <end position="203"/>
    </location>
</feature>
<keyword evidence="3" id="KW-1185">Reference proteome</keyword>
<protein>
    <recommendedName>
        <fullName evidence="1">N-acetyltransferase domain-containing protein</fullName>
    </recommendedName>
</protein>
<dbReference type="InterPro" id="IPR016181">
    <property type="entry name" value="Acyl_CoA_acyltransferase"/>
</dbReference>
<sequence>MPTLSVNTVAADKTPTVADIIARSFTTSVVSSFLFRTPESTWPPDNVPYELIRCHFDEVVSKKAQLGATIVEAGGFAAVAIWFPPDRQEHAKDDKESSAHQSMREQAFAQKLDKVKARCLQGRKHWYLNLIGRDPERKEKGVVRALIQPFLQRAREDGVPAWLEAVDEHSRDVYGHFGFRTVEEFRVGAGEFNARGEMEDGGEGVALYAMIYE</sequence>